<dbReference type="PANTHER" id="PTHR47683">
    <property type="entry name" value="PSEUDOURIDINE SYNTHASE FAMILY PROTEIN-RELATED"/>
    <property type="match status" value="1"/>
</dbReference>
<evidence type="ECO:0000256" key="1">
    <source>
        <dbReference type="ARBA" id="ARBA00008348"/>
    </source>
</evidence>
<dbReference type="EC" id="5.4.99.-" evidence="3"/>
<feature type="domain" description="Pseudouridine synthase RsuA/RluA-like" evidence="5">
    <location>
        <begin position="4"/>
        <end position="148"/>
    </location>
</feature>
<evidence type="ECO:0000259" key="5">
    <source>
        <dbReference type="Pfam" id="PF00849"/>
    </source>
</evidence>
<comment type="similarity">
    <text evidence="1 3">Belongs to the pseudouridine synthase RsuA family.</text>
</comment>
<evidence type="ECO:0000256" key="4">
    <source>
        <dbReference type="SAM" id="MobiDB-lite"/>
    </source>
</evidence>
<keyword evidence="7" id="KW-1185">Reference proteome</keyword>
<feature type="region of interest" description="Disordered" evidence="4">
    <location>
        <begin position="182"/>
        <end position="201"/>
    </location>
</feature>
<dbReference type="PANTHER" id="PTHR47683:SF2">
    <property type="entry name" value="RNA-BINDING S4 DOMAIN-CONTAINING PROTEIN"/>
    <property type="match status" value="1"/>
</dbReference>
<evidence type="ECO:0000313" key="6">
    <source>
        <dbReference type="EMBL" id="WQG84608.1"/>
    </source>
</evidence>
<evidence type="ECO:0000256" key="2">
    <source>
        <dbReference type="ARBA" id="ARBA00023235"/>
    </source>
</evidence>
<dbReference type="Gene3D" id="3.30.70.580">
    <property type="entry name" value="Pseudouridine synthase I, catalytic domain, N-terminal subdomain"/>
    <property type="match status" value="1"/>
</dbReference>
<evidence type="ECO:0000256" key="3">
    <source>
        <dbReference type="RuleBase" id="RU003887"/>
    </source>
</evidence>
<dbReference type="InterPro" id="IPR020094">
    <property type="entry name" value="TruA/RsuA/RluB/E/F_N"/>
</dbReference>
<dbReference type="RefSeq" id="WP_018625084.1">
    <property type="nucleotide sequence ID" value="NZ_CP140158.1"/>
</dbReference>
<gene>
    <name evidence="6" type="ORF">SR900_09030</name>
</gene>
<dbReference type="InterPro" id="IPR042092">
    <property type="entry name" value="PsdUridine_s_RsuA/RluB/E/F_cat"/>
</dbReference>
<dbReference type="PROSITE" id="PS01149">
    <property type="entry name" value="PSI_RSU"/>
    <property type="match status" value="1"/>
</dbReference>
<organism evidence="6 7">
    <name type="scientific">Kangiella aquimarina</name>
    <dbReference type="NCBI Taxonomy" id="261965"/>
    <lineage>
        <taxon>Bacteria</taxon>
        <taxon>Pseudomonadati</taxon>
        <taxon>Pseudomonadota</taxon>
        <taxon>Gammaproteobacteria</taxon>
        <taxon>Kangiellales</taxon>
        <taxon>Kangiellaceae</taxon>
        <taxon>Kangiella</taxon>
    </lineage>
</organism>
<proteinExistence type="inferred from homology"/>
<keyword evidence="2 3" id="KW-0413">Isomerase</keyword>
<accession>A0ABZ0X1Z0</accession>
<dbReference type="NCBIfam" id="TIGR00093">
    <property type="entry name" value="pseudouridine synthase"/>
    <property type="match status" value="1"/>
</dbReference>
<protein>
    <recommendedName>
        <fullName evidence="3">Pseudouridine synthase</fullName>
        <ecNumber evidence="3">5.4.99.-</ecNumber>
    </recommendedName>
</protein>
<dbReference type="InterPro" id="IPR020103">
    <property type="entry name" value="PsdUridine_synth_cat_dom_sf"/>
</dbReference>
<dbReference type="Gene3D" id="3.30.70.1560">
    <property type="entry name" value="Alpha-L RNA-binding motif"/>
    <property type="match status" value="1"/>
</dbReference>
<dbReference type="InterPro" id="IPR000748">
    <property type="entry name" value="PsdUridine_synth_RsuA/RluB/E/F"/>
</dbReference>
<reference evidence="6 7" key="1">
    <citation type="submission" date="2023-11" db="EMBL/GenBank/DDBJ databases">
        <title>MicrobeMod: A computational toolkit for identifying prokaryotic methylation and restriction-modification with nanopore sequencing.</title>
        <authorList>
            <person name="Crits-Christoph A."/>
            <person name="Kang S.C."/>
            <person name="Lee H."/>
            <person name="Ostrov N."/>
        </authorList>
    </citation>
    <scope>NUCLEOTIDE SEQUENCE [LARGE SCALE GENOMIC DNA]</scope>
    <source>
        <strain evidence="6 7">DSMZ 16071</strain>
    </source>
</reference>
<name>A0ABZ0X1Z0_9GAMM</name>
<dbReference type="SUPFAM" id="SSF55120">
    <property type="entry name" value="Pseudouridine synthase"/>
    <property type="match status" value="1"/>
</dbReference>
<dbReference type="EMBL" id="CP140158">
    <property type="protein sequence ID" value="WQG84608.1"/>
    <property type="molecule type" value="Genomic_DNA"/>
</dbReference>
<dbReference type="Proteomes" id="UP001324185">
    <property type="component" value="Chromosome"/>
</dbReference>
<evidence type="ECO:0000313" key="7">
    <source>
        <dbReference type="Proteomes" id="UP001324185"/>
    </source>
</evidence>
<sequence>MSKLVLFNKPFNTLCQFTGEAGDSTLADYIDIPDVYPAGRLDKDSEGLLLLTDDGQLQNQIASPKHKMEKTYWVQVEGAPDNDALEPLRRGVTIQNYKTKPAKVRLMTPPDVWPRHPPIRERKNIPTSWLEVIISEGKNRQVRRMTAAIGFPTLRLIRAQIGPWKLENLTVGQYSIIEVEPSRPSSRTRHQLSKRFSQRHK</sequence>
<dbReference type="Pfam" id="PF00849">
    <property type="entry name" value="PseudoU_synth_2"/>
    <property type="match status" value="1"/>
</dbReference>
<dbReference type="InterPro" id="IPR018496">
    <property type="entry name" value="PsdUridine_synth_RsuA/RluB_CS"/>
</dbReference>
<dbReference type="InterPro" id="IPR050343">
    <property type="entry name" value="RsuA_PseudoU_synthase"/>
</dbReference>
<feature type="compositionally biased region" description="Basic residues" evidence="4">
    <location>
        <begin position="186"/>
        <end position="201"/>
    </location>
</feature>
<dbReference type="InterPro" id="IPR006145">
    <property type="entry name" value="PsdUridine_synth_RsuA/RluA"/>
</dbReference>